<dbReference type="Proteomes" id="UP000321518">
    <property type="component" value="Unassembled WGS sequence"/>
</dbReference>
<protein>
    <submittedName>
        <fullName evidence="2">Uncharacterized protein</fullName>
    </submittedName>
</protein>
<feature type="region of interest" description="Disordered" evidence="1">
    <location>
        <begin position="253"/>
        <end position="310"/>
    </location>
</feature>
<feature type="compositionally biased region" description="Low complexity" evidence="1">
    <location>
        <begin position="191"/>
        <end position="201"/>
    </location>
</feature>
<feature type="compositionally biased region" description="Low complexity" evidence="1">
    <location>
        <begin position="620"/>
        <end position="629"/>
    </location>
</feature>
<reference evidence="2 3" key="1">
    <citation type="submission" date="2019-07" db="EMBL/GenBank/DDBJ databases">
        <title>Rhodotorula toruloides NBRC10032 genome sequencing.</title>
        <authorList>
            <person name="Shida Y."/>
            <person name="Takaku H."/>
            <person name="Ogasawara W."/>
            <person name="Mori K."/>
        </authorList>
    </citation>
    <scope>NUCLEOTIDE SEQUENCE [LARGE SCALE GENOMIC DNA]</scope>
    <source>
        <strain evidence="2 3">NBRC10032</strain>
    </source>
</reference>
<dbReference type="AlphaFoldDB" id="A0A511KKW1"/>
<evidence type="ECO:0000313" key="3">
    <source>
        <dbReference type="Proteomes" id="UP000321518"/>
    </source>
</evidence>
<sequence>MAARPVAQHAFLADALDSLQHSVDRLNHAHPNGKAYDTTPTTALFLPLISAPDAPRWQDVQASLMARFGLTKQSRVSGVDPGMLGTALVVSLLKKTVISDESLSGLACRAWIADLDAAVTFAEAECLRRAGAHPQFAAHQQQQHAVAVPKPSFFGSAAPPPATAASLAPPAFAPAVPQQPTPPIHVPPTPASTAPAHSSGQPFPPPAPSSSQRHTPAPLPPSLAALASQRRESGASVTFEQEEQDLKPFVPELHGAQRQQQQGPEQGQGQGEEEKDELEEPPEDEEGWDEQSSSMSHRASPSTASTPQQTQLGAALAALTQPSPYSALGFAPPAPAPGPVHAPAPTQQVAKRGGTGSGAPKPKRQRHAQFSGDETPPIELARAIFSYIRPFPDLDPLPLPPTWRSLNYSFKRRHLKGQLVWAINKGFREDLFVYRPSENYLALDPKNNWCGTKAHFDAPGHPIAFIGRKEKCDEAFKAISRGVHPDKQRDGIHVFISVPIHRWLARGFYVVAYDGSTDEAALKLPHGPGALDRLHPEMRRIFVAHATAKDAEQNKKTLHDWNFAANTYDEAVRELENGQGGQVMRFLLLKCIDFDQAAFDVWDAARRDPVQTGGRGPNTANAAAAQAAAGQHSPVQGPGPMAFV</sequence>
<dbReference type="OrthoDB" id="2528211at2759"/>
<feature type="compositionally biased region" description="Polar residues" evidence="1">
    <location>
        <begin position="292"/>
        <end position="305"/>
    </location>
</feature>
<feature type="region of interest" description="Disordered" evidence="1">
    <location>
        <begin position="610"/>
        <end position="644"/>
    </location>
</feature>
<feature type="compositionally biased region" description="Low complexity" evidence="1">
    <location>
        <begin position="257"/>
        <end position="267"/>
    </location>
</feature>
<comment type="caution">
    <text evidence="2">The sequence shown here is derived from an EMBL/GenBank/DDBJ whole genome shotgun (WGS) entry which is preliminary data.</text>
</comment>
<dbReference type="EMBL" id="BJWK01000011">
    <property type="protein sequence ID" value="GEM10516.1"/>
    <property type="molecule type" value="Genomic_DNA"/>
</dbReference>
<proteinExistence type="predicted"/>
<feature type="compositionally biased region" description="Pro residues" evidence="1">
    <location>
        <begin position="177"/>
        <end position="190"/>
    </location>
</feature>
<feature type="compositionally biased region" description="Acidic residues" evidence="1">
    <location>
        <begin position="271"/>
        <end position="289"/>
    </location>
</feature>
<name>A0A511KKW1_RHOTO</name>
<feature type="compositionally biased region" description="Pro residues" evidence="1">
    <location>
        <begin position="332"/>
        <end position="342"/>
    </location>
</feature>
<accession>A0A511KKW1</accession>
<feature type="compositionally biased region" description="Low complexity" evidence="1">
    <location>
        <begin position="157"/>
        <end position="176"/>
    </location>
</feature>
<evidence type="ECO:0000256" key="1">
    <source>
        <dbReference type="SAM" id="MobiDB-lite"/>
    </source>
</evidence>
<organism evidence="2 3">
    <name type="scientific">Rhodotorula toruloides</name>
    <name type="common">Yeast</name>
    <name type="synonym">Rhodosporidium toruloides</name>
    <dbReference type="NCBI Taxonomy" id="5286"/>
    <lineage>
        <taxon>Eukaryota</taxon>
        <taxon>Fungi</taxon>
        <taxon>Dikarya</taxon>
        <taxon>Basidiomycota</taxon>
        <taxon>Pucciniomycotina</taxon>
        <taxon>Microbotryomycetes</taxon>
        <taxon>Sporidiobolales</taxon>
        <taxon>Sporidiobolaceae</taxon>
        <taxon>Rhodotorula</taxon>
    </lineage>
</organism>
<feature type="region of interest" description="Disordered" evidence="1">
    <location>
        <begin position="157"/>
        <end position="221"/>
    </location>
</feature>
<gene>
    <name evidence="2" type="ORF">Rt10032_c11g4533</name>
</gene>
<feature type="region of interest" description="Disordered" evidence="1">
    <location>
        <begin position="327"/>
        <end position="375"/>
    </location>
</feature>
<evidence type="ECO:0000313" key="2">
    <source>
        <dbReference type="EMBL" id="GEM10516.1"/>
    </source>
</evidence>